<comment type="caution">
    <text evidence="2">The sequence shown here is derived from an EMBL/GenBank/DDBJ whole genome shotgun (WGS) entry which is preliminary data.</text>
</comment>
<dbReference type="EMBL" id="MFYX01000056">
    <property type="protein sequence ID" value="OGK05442.1"/>
    <property type="molecule type" value="Genomic_DNA"/>
</dbReference>
<evidence type="ECO:0000256" key="1">
    <source>
        <dbReference type="SAM" id="Phobius"/>
    </source>
</evidence>
<keyword evidence="1" id="KW-0812">Transmembrane</keyword>
<reference evidence="2 3" key="1">
    <citation type="journal article" date="2016" name="Nat. Commun.">
        <title>Thousands of microbial genomes shed light on interconnected biogeochemical processes in an aquifer system.</title>
        <authorList>
            <person name="Anantharaman K."/>
            <person name="Brown C.T."/>
            <person name="Hug L.A."/>
            <person name="Sharon I."/>
            <person name="Castelle C.J."/>
            <person name="Probst A.J."/>
            <person name="Thomas B.C."/>
            <person name="Singh A."/>
            <person name="Wilkins M.J."/>
            <person name="Karaoz U."/>
            <person name="Brodie E.L."/>
            <person name="Williams K.H."/>
            <person name="Hubbard S.S."/>
            <person name="Banfield J.F."/>
        </authorList>
    </citation>
    <scope>NUCLEOTIDE SEQUENCE [LARGE SCALE GENOMIC DNA]</scope>
</reference>
<feature type="transmembrane region" description="Helical" evidence="1">
    <location>
        <begin position="216"/>
        <end position="240"/>
    </location>
</feature>
<dbReference type="AlphaFoldDB" id="A0A1F7FG46"/>
<organism evidence="2 3">
    <name type="scientific">Candidatus Raymondbacteria bacterium RIFOXYD12_FULL_49_13</name>
    <dbReference type="NCBI Taxonomy" id="1817890"/>
    <lineage>
        <taxon>Bacteria</taxon>
        <taxon>Raymondiibacteriota</taxon>
    </lineage>
</organism>
<protein>
    <submittedName>
        <fullName evidence="2">Uncharacterized protein</fullName>
    </submittedName>
</protein>
<proteinExistence type="predicted"/>
<sequence length="245" mass="28307">MKKMKISLILLGHANNLFNVNKIKKWKLKIFEITNIQTIEHLPECKVDDDYLDQKFEKDQLSNLITCPSESDLAMGIMAYRFIDNFYMHRIGSNCVVVSLHGITDLLSREFISADNFILKQIYEASAIKRLFKIISTDDVYSLVHRDTRGCLFDLNGDKQDIIYNTEKPILCNSCKAEFKTRQIEEDVISVFESELKKICKPKILQIELFIKKYPLFSILTTGIIAIALNLIASALWDFIKILTK</sequence>
<accession>A0A1F7FG46</accession>
<name>A0A1F7FG46_UNCRA</name>
<evidence type="ECO:0000313" key="2">
    <source>
        <dbReference type="EMBL" id="OGK05442.1"/>
    </source>
</evidence>
<gene>
    <name evidence="2" type="ORF">A2519_03335</name>
</gene>
<keyword evidence="1" id="KW-1133">Transmembrane helix</keyword>
<keyword evidence="1" id="KW-0472">Membrane</keyword>
<dbReference type="Proteomes" id="UP000179243">
    <property type="component" value="Unassembled WGS sequence"/>
</dbReference>
<evidence type="ECO:0000313" key="3">
    <source>
        <dbReference type="Proteomes" id="UP000179243"/>
    </source>
</evidence>